<keyword evidence="3" id="KW-1185">Reference proteome</keyword>
<feature type="region of interest" description="Disordered" evidence="1">
    <location>
        <begin position="51"/>
        <end position="85"/>
    </location>
</feature>
<name>A0A367L5M2_9HYPO</name>
<feature type="compositionally biased region" description="Basic and acidic residues" evidence="1">
    <location>
        <begin position="69"/>
        <end position="80"/>
    </location>
</feature>
<proteinExistence type="predicted"/>
<dbReference type="Proteomes" id="UP000253664">
    <property type="component" value="Unassembled WGS sequence"/>
</dbReference>
<gene>
    <name evidence="2" type="ORF">L249_3954</name>
</gene>
<evidence type="ECO:0000256" key="1">
    <source>
        <dbReference type="SAM" id="MobiDB-lite"/>
    </source>
</evidence>
<accession>A0A367L5M2</accession>
<comment type="caution">
    <text evidence="2">The sequence shown here is derived from an EMBL/GenBank/DDBJ whole genome shotgun (WGS) entry which is preliminary data.</text>
</comment>
<sequence>MQTTSMTQTVVTQNSDAAACSFLHAPRPVICRAWWRLDSLTLPSSAKSVEIEEQLRERQIEEEEEAEERDEKRQEPKPRQEQPANILRRVREIVLAIPNCAGGEKGSVGTKRFLVRHVPPPRRAERRRPEPASESKSSISGSCRLDEWGASHLDAPSLGSAKREPGLAEDAPMPSLVAVLPPSSHRCRRLADDVGRDHLDVTAAISIARTVPSI</sequence>
<reference evidence="2 3" key="1">
    <citation type="journal article" date="2015" name="BMC Genomics">
        <title>Insights from the genome of Ophiocordyceps polyrhachis-furcata to pathogenicity and host specificity in insect fungi.</title>
        <authorList>
            <person name="Wichadakul D."/>
            <person name="Kobmoo N."/>
            <person name="Ingsriswang S."/>
            <person name="Tangphatsornruang S."/>
            <person name="Chantasingh D."/>
            <person name="Luangsa-ard J.J."/>
            <person name="Eurwilaichitr L."/>
        </authorList>
    </citation>
    <scope>NUCLEOTIDE SEQUENCE [LARGE SCALE GENOMIC DNA]</scope>
    <source>
        <strain evidence="2 3">BCC 54312</strain>
    </source>
</reference>
<evidence type="ECO:0000313" key="2">
    <source>
        <dbReference type="EMBL" id="RCI09717.1"/>
    </source>
</evidence>
<dbReference type="EMBL" id="LKCN02000014">
    <property type="protein sequence ID" value="RCI09717.1"/>
    <property type="molecule type" value="Genomic_DNA"/>
</dbReference>
<dbReference type="AlphaFoldDB" id="A0A367L5M2"/>
<protein>
    <submittedName>
        <fullName evidence="2">Uncharacterized protein</fullName>
    </submittedName>
</protein>
<evidence type="ECO:0000313" key="3">
    <source>
        <dbReference type="Proteomes" id="UP000253664"/>
    </source>
</evidence>
<organism evidence="2 3">
    <name type="scientific">Ophiocordyceps polyrhachis-furcata BCC 54312</name>
    <dbReference type="NCBI Taxonomy" id="1330021"/>
    <lineage>
        <taxon>Eukaryota</taxon>
        <taxon>Fungi</taxon>
        <taxon>Dikarya</taxon>
        <taxon>Ascomycota</taxon>
        <taxon>Pezizomycotina</taxon>
        <taxon>Sordariomycetes</taxon>
        <taxon>Hypocreomycetidae</taxon>
        <taxon>Hypocreales</taxon>
        <taxon>Ophiocordycipitaceae</taxon>
        <taxon>Ophiocordyceps</taxon>
    </lineage>
</organism>
<feature type="region of interest" description="Disordered" evidence="1">
    <location>
        <begin position="111"/>
        <end position="145"/>
    </location>
</feature>